<comment type="caution">
    <text evidence="1">The sequence shown here is derived from an EMBL/GenBank/DDBJ whole genome shotgun (WGS) entry which is preliminary data.</text>
</comment>
<dbReference type="EMBL" id="BDGG01000004">
    <property type="protein sequence ID" value="GAU98714.1"/>
    <property type="molecule type" value="Genomic_DNA"/>
</dbReference>
<evidence type="ECO:0000313" key="2">
    <source>
        <dbReference type="Proteomes" id="UP000186922"/>
    </source>
</evidence>
<dbReference type="Proteomes" id="UP000186922">
    <property type="component" value="Unassembled WGS sequence"/>
</dbReference>
<organism evidence="1 2">
    <name type="scientific">Ramazzottius varieornatus</name>
    <name type="common">Water bear</name>
    <name type="synonym">Tardigrade</name>
    <dbReference type="NCBI Taxonomy" id="947166"/>
    <lineage>
        <taxon>Eukaryota</taxon>
        <taxon>Metazoa</taxon>
        <taxon>Ecdysozoa</taxon>
        <taxon>Tardigrada</taxon>
        <taxon>Eutardigrada</taxon>
        <taxon>Parachela</taxon>
        <taxon>Hypsibioidea</taxon>
        <taxon>Ramazzottiidae</taxon>
        <taxon>Ramazzottius</taxon>
    </lineage>
</organism>
<name>A0A1D1VAQ6_RAMVA</name>
<reference evidence="1 2" key="1">
    <citation type="journal article" date="2016" name="Nat. Commun.">
        <title>Extremotolerant tardigrade genome and improved radiotolerance of human cultured cells by tardigrade-unique protein.</title>
        <authorList>
            <person name="Hashimoto T."/>
            <person name="Horikawa D.D."/>
            <person name="Saito Y."/>
            <person name="Kuwahara H."/>
            <person name="Kozuka-Hata H."/>
            <person name="Shin-I T."/>
            <person name="Minakuchi Y."/>
            <person name="Ohishi K."/>
            <person name="Motoyama A."/>
            <person name="Aizu T."/>
            <person name="Enomoto A."/>
            <person name="Kondo K."/>
            <person name="Tanaka S."/>
            <person name="Hara Y."/>
            <person name="Koshikawa S."/>
            <person name="Sagara H."/>
            <person name="Miura T."/>
            <person name="Yokobori S."/>
            <person name="Miyagawa K."/>
            <person name="Suzuki Y."/>
            <person name="Kubo T."/>
            <person name="Oyama M."/>
            <person name="Kohara Y."/>
            <person name="Fujiyama A."/>
            <person name="Arakawa K."/>
            <person name="Katayama T."/>
            <person name="Toyoda A."/>
            <person name="Kunieda T."/>
        </authorList>
    </citation>
    <scope>NUCLEOTIDE SEQUENCE [LARGE SCALE GENOMIC DNA]</scope>
    <source>
        <strain evidence="1 2">YOKOZUNA-1</strain>
    </source>
</reference>
<gene>
    <name evidence="1" type="primary">RvY_09825-1</name>
    <name evidence="1" type="synonym">RvY_09825.1</name>
    <name evidence="1" type="ORF">RvY_09825</name>
</gene>
<protein>
    <submittedName>
        <fullName evidence="1">Uncharacterized protein</fullName>
    </submittedName>
</protein>
<proteinExistence type="predicted"/>
<accession>A0A1D1VAQ6</accession>
<keyword evidence="2" id="KW-1185">Reference proteome</keyword>
<sequence>MRSKYAATSPKDPTKCCSISSCQQIVINSYRSHISLFTSLWPADQHTVQHEAFTLTYIRSCFQELPCQFSLATIVQSGQYSQLTHGIESRKSGFYRWIPQYLDASASR</sequence>
<evidence type="ECO:0000313" key="1">
    <source>
        <dbReference type="EMBL" id="GAU98714.1"/>
    </source>
</evidence>
<dbReference type="AlphaFoldDB" id="A0A1D1VAQ6"/>